<comment type="caution">
    <text evidence="3">The sequence shown here is derived from an EMBL/GenBank/DDBJ whole genome shotgun (WGS) entry which is preliminary data.</text>
</comment>
<feature type="region of interest" description="Disordered" evidence="2">
    <location>
        <begin position="246"/>
        <end position="287"/>
    </location>
</feature>
<evidence type="ECO:0000313" key="4">
    <source>
        <dbReference type="Proteomes" id="UP000181790"/>
    </source>
</evidence>
<dbReference type="RefSeq" id="WP_071506714.1">
    <property type="nucleotide sequence ID" value="NZ_MORL01000046.1"/>
</dbReference>
<proteinExistence type="predicted"/>
<evidence type="ECO:0000313" key="3">
    <source>
        <dbReference type="EMBL" id="OIN55658.1"/>
    </source>
</evidence>
<feature type="coiled-coil region" evidence="1">
    <location>
        <begin position="122"/>
        <end position="149"/>
    </location>
</feature>
<dbReference type="AlphaFoldDB" id="A0A1S2VCK1"/>
<protein>
    <submittedName>
        <fullName evidence="3">Uncharacterized protein</fullName>
    </submittedName>
</protein>
<dbReference type="EMBL" id="MORL01000046">
    <property type="protein sequence ID" value="OIN55658.1"/>
    <property type="molecule type" value="Genomic_DNA"/>
</dbReference>
<name>A0A1S2VCK1_9BACT</name>
<keyword evidence="1" id="KW-0175">Coiled coil</keyword>
<evidence type="ECO:0000256" key="1">
    <source>
        <dbReference type="SAM" id="Coils"/>
    </source>
</evidence>
<dbReference type="Proteomes" id="UP000181790">
    <property type="component" value="Unassembled WGS sequence"/>
</dbReference>
<evidence type="ECO:0000256" key="2">
    <source>
        <dbReference type="SAM" id="MobiDB-lite"/>
    </source>
</evidence>
<organism evidence="3 4">
    <name type="scientific">Arsenicibacter rosenii</name>
    <dbReference type="NCBI Taxonomy" id="1750698"/>
    <lineage>
        <taxon>Bacteria</taxon>
        <taxon>Pseudomonadati</taxon>
        <taxon>Bacteroidota</taxon>
        <taxon>Cytophagia</taxon>
        <taxon>Cytophagales</taxon>
        <taxon>Spirosomataceae</taxon>
        <taxon>Arsenicibacter</taxon>
    </lineage>
</organism>
<gene>
    <name evidence="3" type="ORF">BLX24_28905</name>
</gene>
<accession>A0A1S2VCK1</accession>
<keyword evidence="4" id="KW-1185">Reference proteome</keyword>
<reference evidence="3 4" key="1">
    <citation type="submission" date="2016-10" db="EMBL/GenBank/DDBJ databases">
        <title>Arsenicibacter rosenii gen. nov., sp. nov., an efficient arsenic-methylating bacterium isolated from an arsenic-contaminated paddy soil.</title>
        <authorList>
            <person name="Huang K."/>
        </authorList>
    </citation>
    <scope>NUCLEOTIDE SEQUENCE [LARGE SCALE GENOMIC DNA]</scope>
    <source>
        <strain evidence="3 4">SM-1</strain>
    </source>
</reference>
<dbReference type="OrthoDB" id="959195at2"/>
<feature type="compositionally biased region" description="Basic and acidic residues" evidence="2">
    <location>
        <begin position="261"/>
        <end position="271"/>
    </location>
</feature>
<sequence>MKLKDLFKKMALRAGIAETDANLVATIEAIPDFEVNDDTVVKPLTTNLITESEAENKPTIKTKFTAQALNGVDAVIDPVLAEFMSEEEIAQFKKEEKPTFKKLNKLSEKLKELKVSSKPADKNELNNLQKQYNDEIAKLKTQITQTIQDKDKEIDDIRKTHKRERFDDGLARKVLNRKDLVDFATQKEGRRVVADVYDTLKEIGAQFDYETGKVVQAGDPSLEFFLDNKKASIDDIINKTLADNNYVKKSDPAPKSEIVIEQEKNRQDPKSNHAVNKNLSRLKEDEE</sequence>